<keyword evidence="8" id="KW-1185">Reference proteome</keyword>
<evidence type="ECO:0000313" key="7">
    <source>
        <dbReference type="EMBL" id="GGS46621.1"/>
    </source>
</evidence>
<dbReference type="AlphaFoldDB" id="A0A918GMG3"/>
<dbReference type="SUPFAM" id="SSF46894">
    <property type="entry name" value="C-terminal effector domain of the bipartite response regulators"/>
    <property type="match status" value="1"/>
</dbReference>
<proteinExistence type="inferred from homology"/>
<dbReference type="PANTHER" id="PTHR35807">
    <property type="entry name" value="TRANSCRIPTIONAL REGULATOR REDD-RELATED"/>
    <property type="match status" value="1"/>
</dbReference>
<dbReference type="InterPro" id="IPR036388">
    <property type="entry name" value="WH-like_DNA-bd_sf"/>
</dbReference>
<dbReference type="GO" id="GO:0000160">
    <property type="term" value="P:phosphorelay signal transduction system"/>
    <property type="evidence" value="ECO:0007669"/>
    <property type="project" value="InterPro"/>
</dbReference>
<dbReference type="EMBL" id="BMRB01000004">
    <property type="protein sequence ID" value="GGS46621.1"/>
    <property type="molecule type" value="Genomic_DNA"/>
</dbReference>
<feature type="domain" description="OmpR/PhoB-type" evidence="6">
    <location>
        <begin position="12"/>
        <end position="116"/>
    </location>
</feature>
<dbReference type="SUPFAM" id="SSF48452">
    <property type="entry name" value="TPR-like"/>
    <property type="match status" value="1"/>
</dbReference>
<dbReference type="PANTHER" id="PTHR35807:SF1">
    <property type="entry name" value="TRANSCRIPTIONAL REGULATOR REDD"/>
    <property type="match status" value="1"/>
</dbReference>
<keyword evidence="4" id="KW-0804">Transcription</keyword>
<evidence type="ECO:0000259" key="6">
    <source>
        <dbReference type="PROSITE" id="PS51755"/>
    </source>
</evidence>
<organism evidence="7 8">
    <name type="scientific">Actinokineospora fastidiosa</name>
    <dbReference type="NCBI Taxonomy" id="1816"/>
    <lineage>
        <taxon>Bacteria</taxon>
        <taxon>Bacillati</taxon>
        <taxon>Actinomycetota</taxon>
        <taxon>Actinomycetes</taxon>
        <taxon>Pseudonocardiales</taxon>
        <taxon>Pseudonocardiaceae</taxon>
        <taxon>Actinokineospora</taxon>
    </lineage>
</organism>
<dbReference type="CDD" id="cd15831">
    <property type="entry name" value="BTAD"/>
    <property type="match status" value="1"/>
</dbReference>
<evidence type="ECO:0000313" key="8">
    <source>
        <dbReference type="Proteomes" id="UP000660680"/>
    </source>
</evidence>
<dbReference type="Proteomes" id="UP000660680">
    <property type="component" value="Unassembled WGS sequence"/>
</dbReference>
<evidence type="ECO:0000256" key="4">
    <source>
        <dbReference type="ARBA" id="ARBA00023163"/>
    </source>
</evidence>
<keyword evidence="2" id="KW-0805">Transcription regulation</keyword>
<comment type="caution">
    <text evidence="7">The sequence shown here is derived from an EMBL/GenBank/DDBJ whole genome shotgun (WGS) entry which is preliminary data.</text>
</comment>
<dbReference type="RefSeq" id="WP_189212758.1">
    <property type="nucleotide sequence ID" value="NZ_BMRB01000004.1"/>
</dbReference>
<dbReference type="PROSITE" id="PS51755">
    <property type="entry name" value="OMPR_PHOB"/>
    <property type="match status" value="1"/>
</dbReference>
<dbReference type="InterPro" id="IPR051677">
    <property type="entry name" value="AfsR-DnrI-RedD_regulator"/>
</dbReference>
<evidence type="ECO:0000256" key="5">
    <source>
        <dbReference type="PROSITE-ProRule" id="PRU01091"/>
    </source>
</evidence>
<dbReference type="InterPro" id="IPR011990">
    <property type="entry name" value="TPR-like_helical_dom_sf"/>
</dbReference>
<evidence type="ECO:0000256" key="3">
    <source>
        <dbReference type="ARBA" id="ARBA00023125"/>
    </source>
</evidence>
<dbReference type="Pfam" id="PF03704">
    <property type="entry name" value="BTAD"/>
    <property type="match status" value="1"/>
</dbReference>
<reference evidence="7" key="1">
    <citation type="journal article" date="2014" name="Int. J. Syst. Evol. Microbiol.">
        <title>Complete genome sequence of Corynebacterium casei LMG S-19264T (=DSM 44701T), isolated from a smear-ripened cheese.</title>
        <authorList>
            <consortium name="US DOE Joint Genome Institute (JGI-PGF)"/>
            <person name="Walter F."/>
            <person name="Albersmeier A."/>
            <person name="Kalinowski J."/>
            <person name="Ruckert C."/>
        </authorList>
    </citation>
    <scope>NUCLEOTIDE SEQUENCE</scope>
    <source>
        <strain evidence="7">JCM 3276</strain>
    </source>
</reference>
<gene>
    <name evidence="7" type="ORF">GCM10010171_47290</name>
</gene>
<comment type="similarity">
    <text evidence="1">Belongs to the AfsR/DnrI/RedD regulatory family.</text>
</comment>
<feature type="DNA-binding region" description="OmpR/PhoB-type" evidence="5">
    <location>
        <begin position="12"/>
        <end position="116"/>
    </location>
</feature>
<name>A0A918GMG3_9PSEU</name>
<dbReference type="Gene3D" id="1.10.10.10">
    <property type="entry name" value="Winged helix-like DNA-binding domain superfamily/Winged helix DNA-binding domain"/>
    <property type="match status" value="1"/>
</dbReference>
<accession>A0A918GMG3</accession>
<dbReference type="SMART" id="SM00862">
    <property type="entry name" value="Trans_reg_C"/>
    <property type="match status" value="1"/>
</dbReference>
<protein>
    <submittedName>
        <fullName evidence="7">SARP family transcriptional regulator</fullName>
    </submittedName>
</protein>
<dbReference type="InterPro" id="IPR001867">
    <property type="entry name" value="OmpR/PhoB-type_DNA-bd"/>
</dbReference>
<dbReference type="GO" id="GO:0003677">
    <property type="term" value="F:DNA binding"/>
    <property type="evidence" value="ECO:0007669"/>
    <property type="project" value="UniProtKB-UniRule"/>
</dbReference>
<reference evidence="7" key="2">
    <citation type="submission" date="2020-09" db="EMBL/GenBank/DDBJ databases">
        <authorList>
            <person name="Sun Q."/>
            <person name="Ohkuma M."/>
        </authorList>
    </citation>
    <scope>NUCLEOTIDE SEQUENCE</scope>
    <source>
        <strain evidence="7">JCM 3276</strain>
    </source>
</reference>
<keyword evidence="3 5" id="KW-0238">DNA-binding</keyword>
<dbReference type="Pfam" id="PF00486">
    <property type="entry name" value="Trans_reg_C"/>
    <property type="match status" value="1"/>
</dbReference>
<dbReference type="Gene3D" id="1.25.40.10">
    <property type="entry name" value="Tetratricopeptide repeat domain"/>
    <property type="match status" value="1"/>
</dbReference>
<evidence type="ECO:0000256" key="1">
    <source>
        <dbReference type="ARBA" id="ARBA00005820"/>
    </source>
</evidence>
<dbReference type="InterPro" id="IPR016032">
    <property type="entry name" value="Sig_transdc_resp-reg_C-effctor"/>
</dbReference>
<dbReference type="InterPro" id="IPR005158">
    <property type="entry name" value="BTAD"/>
</dbReference>
<evidence type="ECO:0000256" key="2">
    <source>
        <dbReference type="ARBA" id="ARBA00023015"/>
    </source>
</evidence>
<sequence>MTLADRLRGGIDHGASAGGLRFNVLGFLEILRDGRPCPPMPPKQRALVAILLLHANQVLTTDVIIDLLWSTRPPRSAAAALQMHVSGARRALTGASADPRRHPVLRTESHGYAIRLGRGQLDLSEFRSLARAGNERLAEGRCAEAGAAFDSALGLWRGRAVADIAGVLDSYTVHLDEQRLTVLQQRVSVGLCQGRVLSILDELVELCARHPLREDLHQQLMVAFARLGRTADALRAYTRLRRTMIAEAGLEPGPAVRAAHDAVLRGAHPADPVHTCVARGFDAARRDTPIGGARR</sequence>
<dbReference type="SMART" id="SM01043">
    <property type="entry name" value="BTAD"/>
    <property type="match status" value="1"/>
</dbReference>
<dbReference type="GO" id="GO:0006355">
    <property type="term" value="P:regulation of DNA-templated transcription"/>
    <property type="evidence" value="ECO:0007669"/>
    <property type="project" value="InterPro"/>
</dbReference>